<feature type="domain" description="RsdA/BaiN/AoA(So)-like insert" evidence="5">
    <location>
        <begin position="198"/>
        <end position="363"/>
    </location>
</feature>
<keyword evidence="3" id="KW-0274">FAD</keyword>
<dbReference type="Gene3D" id="1.10.8.260">
    <property type="entry name" value="HI0933 insert domain-like"/>
    <property type="match status" value="1"/>
</dbReference>
<keyword evidence="2" id="KW-0285">Flavoprotein</keyword>
<dbReference type="SUPFAM" id="SSF160996">
    <property type="entry name" value="HI0933 insert domain-like"/>
    <property type="match status" value="1"/>
</dbReference>
<name>A0A9D1EN34_9FIRM</name>
<evidence type="ECO:0000259" key="5">
    <source>
        <dbReference type="Pfam" id="PF22780"/>
    </source>
</evidence>
<dbReference type="EMBL" id="DVIR01000029">
    <property type="protein sequence ID" value="HIS24303.1"/>
    <property type="molecule type" value="Genomic_DNA"/>
</dbReference>
<dbReference type="Pfam" id="PF22780">
    <property type="entry name" value="HI0933_like_1st"/>
    <property type="match status" value="1"/>
</dbReference>
<gene>
    <name evidence="6" type="ORF">IAD01_02745</name>
</gene>
<evidence type="ECO:0000259" key="4">
    <source>
        <dbReference type="Pfam" id="PF03486"/>
    </source>
</evidence>
<evidence type="ECO:0000256" key="1">
    <source>
        <dbReference type="ARBA" id="ARBA00001974"/>
    </source>
</evidence>
<dbReference type="InterPro" id="IPR004792">
    <property type="entry name" value="BaiN-like"/>
</dbReference>
<dbReference type="SUPFAM" id="SSF51905">
    <property type="entry name" value="FAD/NAD(P)-binding domain"/>
    <property type="match status" value="1"/>
</dbReference>
<dbReference type="InterPro" id="IPR057661">
    <property type="entry name" value="RsdA/BaiN/AoA(So)_Rossmann"/>
</dbReference>
<reference evidence="6" key="1">
    <citation type="submission" date="2020-10" db="EMBL/GenBank/DDBJ databases">
        <authorList>
            <person name="Gilroy R."/>
        </authorList>
    </citation>
    <scope>NUCLEOTIDE SEQUENCE</scope>
    <source>
        <strain evidence="6">CHK157-1446</strain>
    </source>
</reference>
<sequence length="430" mass="46792">MSENDVAFRDADVIVIGGGAAGMFAACRLSEAGKKVMIVEPNRKLGRKLRITGKGRCNLTNNSSSENVMKHIMRNQKFMFSALAGFSPDDVMSWFESKGVPLKTERGNRVFPKSDRADDVADALADELKRRRVSVVRDKALHIIVSDGAACGVECEKAKYYAGSVLLATGGMSYPATGSTGDGYRMAREVGHSISDLRPSLVPVMIRERFAAELSGLTLKNVTLSVFEEGRKKPVYSELGEVSFAAYGIAGPLTLSASCVMDTDKLEGGKYTAVIDLKPALDREQLDRRLLRDFESAHGDSFEKELTRLLPVQMIPVFANLTGIDHATSCSRLTRQDRAKILELLKCFKLTPYALRPIEEAIITRGGVSVKEINPVTMESKLVKGLYFSGEIIDVDATTGGYNLQIAFSTANSAAAAIAGKTKKESAQQW</sequence>
<dbReference type="PRINTS" id="PR00411">
    <property type="entry name" value="PNDRDTASEI"/>
</dbReference>
<protein>
    <submittedName>
        <fullName evidence="6">NAD(P)/FAD-dependent oxidoreductase</fullName>
    </submittedName>
</protein>
<dbReference type="InterPro" id="IPR036188">
    <property type="entry name" value="FAD/NAD-bd_sf"/>
</dbReference>
<evidence type="ECO:0000313" key="7">
    <source>
        <dbReference type="Proteomes" id="UP000823982"/>
    </source>
</evidence>
<proteinExistence type="predicted"/>
<evidence type="ECO:0000256" key="2">
    <source>
        <dbReference type="ARBA" id="ARBA00022630"/>
    </source>
</evidence>
<evidence type="ECO:0000256" key="3">
    <source>
        <dbReference type="ARBA" id="ARBA00022827"/>
    </source>
</evidence>
<dbReference type="PANTHER" id="PTHR42887">
    <property type="entry name" value="OS12G0638800 PROTEIN"/>
    <property type="match status" value="1"/>
</dbReference>
<dbReference type="PANTHER" id="PTHR42887:SF2">
    <property type="entry name" value="OS12G0638800 PROTEIN"/>
    <property type="match status" value="1"/>
</dbReference>
<feature type="domain" description="RsdA/BaiN/AoA(So)-like Rossmann fold-like" evidence="4">
    <location>
        <begin position="12"/>
        <end position="416"/>
    </location>
</feature>
<dbReference type="Gene3D" id="2.40.30.10">
    <property type="entry name" value="Translation factors"/>
    <property type="match status" value="1"/>
</dbReference>
<organism evidence="6 7">
    <name type="scientific">Candidatus Faeciplasma gallinarum</name>
    <dbReference type="NCBI Taxonomy" id="2840799"/>
    <lineage>
        <taxon>Bacteria</taxon>
        <taxon>Bacillati</taxon>
        <taxon>Bacillota</taxon>
        <taxon>Clostridia</taxon>
        <taxon>Eubacteriales</taxon>
        <taxon>Oscillospiraceae</taxon>
        <taxon>Oscillospiraceae incertae sedis</taxon>
        <taxon>Candidatus Faeciplasma</taxon>
    </lineage>
</organism>
<dbReference type="AlphaFoldDB" id="A0A9D1EN34"/>
<dbReference type="Gene3D" id="3.50.50.60">
    <property type="entry name" value="FAD/NAD(P)-binding domain"/>
    <property type="match status" value="1"/>
</dbReference>
<dbReference type="Pfam" id="PF03486">
    <property type="entry name" value="HI0933_like"/>
    <property type="match status" value="1"/>
</dbReference>
<reference evidence="6" key="2">
    <citation type="journal article" date="2021" name="PeerJ">
        <title>Extensive microbial diversity within the chicken gut microbiome revealed by metagenomics and culture.</title>
        <authorList>
            <person name="Gilroy R."/>
            <person name="Ravi A."/>
            <person name="Getino M."/>
            <person name="Pursley I."/>
            <person name="Horton D.L."/>
            <person name="Alikhan N.F."/>
            <person name="Baker D."/>
            <person name="Gharbi K."/>
            <person name="Hall N."/>
            <person name="Watson M."/>
            <person name="Adriaenssens E.M."/>
            <person name="Foster-Nyarko E."/>
            <person name="Jarju S."/>
            <person name="Secka A."/>
            <person name="Antonio M."/>
            <person name="Oren A."/>
            <person name="Chaudhuri R.R."/>
            <person name="La Ragione R."/>
            <person name="Hildebrand F."/>
            <person name="Pallen M.J."/>
        </authorList>
    </citation>
    <scope>NUCLEOTIDE SEQUENCE</scope>
    <source>
        <strain evidence="6">CHK157-1446</strain>
    </source>
</reference>
<dbReference type="Proteomes" id="UP000823982">
    <property type="component" value="Unassembled WGS sequence"/>
</dbReference>
<dbReference type="InterPro" id="IPR055178">
    <property type="entry name" value="RsdA/BaiN/AoA(So)-like_dom"/>
</dbReference>
<dbReference type="InterPro" id="IPR023166">
    <property type="entry name" value="BaiN-like_dom_sf"/>
</dbReference>
<dbReference type="NCBIfam" id="TIGR00275">
    <property type="entry name" value="aminoacetone oxidase family FAD-binding enzyme"/>
    <property type="match status" value="1"/>
</dbReference>
<comment type="cofactor">
    <cofactor evidence="1">
        <name>FAD</name>
        <dbReference type="ChEBI" id="CHEBI:57692"/>
    </cofactor>
</comment>
<comment type="caution">
    <text evidence="6">The sequence shown here is derived from an EMBL/GenBank/DDBJ whole genome shotgun (WGS) entry which is preliminary data.</text>
</comment>
<evidence type="ECO:0000313" key="6">
    <source>
        <dbReference type="EMBL" id="HIS24303.1"/>
    </source>
</evidence>
<accession>A0A9D1EN34</accession>